<sequence length="64" mass="6752">MTLAGSSLGTNVASSSDALRGSFGSYRAIDTDIAQNQARKTRRLTLPVLAVGGEKTSAKGRQRR</sequence>
<protein>
    <submittedName>
        <fullName evidence="1">Uncharacterized protein</fullName>
    </submittedName>
</protein>
<evidence type="ECO:0000313" key="1">
    <source>
        <dbReference type="EMBL" id="SFK78479.1"/>
    </source>
</evidence>
<proteinExistence type="predicted"/>
<gene>
    <name evidence="1" type="ORF">SAMN04488498_112143</name>
</gene>
<dbReference type="OrthoDB" id="9780765at2"/>
<keyword evidence="2" id="KW-1185">Reference proteome</keyword>
<dbReference type="Gene3D" id="3.40.50.1820">
    <property type="entry name" value="alpha/beta hydrolase"/>
    <property type="match status" value="1"/>
</dbReference>
<evidence type="ECO:0000313" key="2">
    <source>
        <dbReference type="Proteomes" id="UP000323300"/>
    </source>
</evidence>
<reference evidence="1 2" key="1">
    <citation type="submission" date="2016-10" db="EMBL/GenBank/DDBJ databases">
        <authorList>
            <person name="Varghese N."/>
            <person name="Submissions S."/>
        </authorList>
    </citation>
    <scope>NUCLEOTIDE SEQUENCE [LARGE SCALE GENOMIC DNA]</scope>
    <source>
        <strain evidence="1 2">DSM 21822</strain>
    </source>
</reference>
<dbReference type="RefSeq" id="WP_149761930.1">
    <property type="nucleotide sequence ID" value="NZ_BSPE01000004.1"/>
</dbReference>
<organism evidence="1 2">
    <name type="scientific">Neomesorhizobium albiziae</name>
    <dbReference type="NCBI Taxonomy" id="335020"/>
    <lineage>
        <taxon>Bacteria</taxon>
        <taxon>Pseudomonadati</taxon>
        <taxon>Pseudomonadota</taxon>
        <taxon>Alphaproteobacteria</taxon>
        <taxon>Hyphomicrobiales</taxon>
        <taxon>Phyllobacteriaceae</taxon>
        <taxon>Neomesorhizobium</taxon>
    </lineage>
</organism>
<name>A0A1I4CDX6_9HYPH</name>
<dbReference type="Proteomes" id="UP000323300">
    <property type="component" value="Unassembled WGS sequence"/>
</dbReference>
<accession>A0A1I4CDX6</accession>
<dbReference type="EMBL" id="FOSL01000012">
    <property type="protein sequence ID" value="SFK78479.1"/>
    <property type="molecule type" value="Genomic_DNA"/>
</dbReference>
<dbReference type="AlphaFoldDB" id="A0A1I4CDX6"/>
<dbReference type="InterPro" id="IPR029058">
    <property type="entry name" value="AB_hydrolase_fold"/>
</dbReference>